<gene>
    <name evidence="2" type="ORF">OUZ56_016732</name>
</gene>
<keyword evidence="3" id="KW-1185">Reference proteome</keyword>
<organism evidence="2 3">
    <name type="scientific">Daphnia magna</name>
    <dbReference type="NCBI Taxonomy" id="35525"/>
    <lineage>
        <taxon>Eukaryota</taxon>
        <taxon>Metazoa</taxon>
        <taxon>Ecdysozoa</taxon>
        <taxon>Arthropoda</taxon>
        <taxon>Crustacea</taxon>
        <taxon>Branchiopoda</taxon>
        <taxon>Diplostraca</taxon>
        <taxon>Cladocera</taxon>
        <taxon>Anomopoda</taxon>
        <taxon>Daphniidae</taxon>
        <taxon>Daphnia</taxon>
    </lineage>
</organism>
<protein>
    <submittedName>
        <fullName evidence="2">Uncharacterized protein</fullName>
    </submittedName>
</protein>
<name>A0ABR0ARI4_9CRUS</name>
<proteinExistence type="predicted"/>
<feature type="region of interest" description="Disordered" evidence="1">
    <location>
        <begin position="30"/>
        <end position="49"/>
    </location>
</feature>
<dbReference type="Proteomes" id="UP001234178">
    <property type="component" value="Unassembled WGS sequence"/>
</dbReference>
<evidence type="ECO:0000256" key="1">
    <source>
        <dbReference type="SAM" id="MobiDB-lite"/>
    </source>
</evidence>
<accession>A0ABR0ARI4</accession>
<reference evidence="2 3" key="1">
    <citation type="journal article" date="2023" name="Nucleic Acids Res.">
        <title>The hologenome of Daphnia magna reveals possible DNA methylation and microbiome-mediated evolution of the host genome.</title>
        <authorList>
            <person name="Chaturvedi A."/>
            <person name="Li X."/>
            <person name="Dhandapani V."/>
            <person name="Marshall H."/>
            <person name="Kissane S."/>
            <person name="Cuenca-Cambronero M."/>
            <person name="Asole G."/>
            <person name="Calvet F."/>
            <person name="Ruiz-Romero M."/>
            <person name="Marangio P."/>
            <person name="Guigo R."/>
            <person name="Rago D."/>
            <person name="Mirbahai L."/>
            <person name="Eastwood N."/>
            <person name="Colbourne J.K."/>
            <person name="Zhou J."/>
            <person name="Mallon E."/>
            <person name="Orsini L."/>
        </authorList>
    </citation>
    <scope>NUCLEOTIDE SEQUENCE [LARGE SCALE GENOMIC DNA]</scope>
    <source>
        <strain evidence="2">LRV0_1</strain>
    </source>
</reference>
<comment type="caution">
    <text evidence="2">The sequence shown here is derived from an EMBL/GenBank/DDBJ whole genome shotgun (WGS) entry which is preliminary data.</text>
</comment>
<evidence type="ECO:0000313" key="2">
    <source>
        <dbReference type="EMBL" id="KAK4027685.1"/>
    </source>
</evidence>
<dbReference type="EMBL" id="JAOYFB010000038">
    <property type="protein sequence ID" value="KAK4027685.1"/>
    <property type="molecule type" value="Genomic_DNA"/>
</dbReference>
<evidence type="ECO:0000313" key="3">
    <source>
        <dbReference type="Proteomes" id="UP001234178"/>
    </source>
</evidence>
<sequence length="87" mass="10011">MISGFGTSSTTRMPMSRNSQLLQHCITRGVGNSTESRTPWPESCQNPTESNRIQQNLVDNFRIVRVSQNHQNRLESSRIIKNHEKWA</sequence>